<dbReference type="EMBL" id="WAAU01000028">
    <property type="protein sequence ID" value="KAB1154654.1"/>
    <property type="molecule type" value="Genomic_DNA"/>
</dbReference>
<protein>
    <submittedName>
        <fullName evidence="1">Uncharacterized protein</fullName>
    </submittedName>
</protein>
<dbReference type="Proteomes" id="UP000467305">
    <property type="component" value="Unassembled WGS sequence"/>
</dbReference>
<accession>A0A7J5AAQ9</accession>
<evidence type="ECO:0000313" key="1">
    <source>
        <dbReference type="EMBL" id="KAB1154654.1"/>
    </source>
</evidence>
<gene>
    <name evidence="1" type="ORF">F7018_14095</name>
</gene>
<dbReference type="OrthoDB" id="1187827at2"/>
<sequence>MKEYYKYNFFKHTYCEFEKKEIDFFKGKSAHYQSKSGSLYYYTEDGVYRYSNHWGRVANCRWKIKGIENYRNQNYYVGYANWKDFYPLNDVDKVFYLEVDFENKQVKIQRVGNKVGENVFLMTSELVHKRLKQIQTLFKEYKWAKYYDEDIDVLRKEIILNLMSSNKSLQLLKQDLKREYH</sequence>
<keyword evidence="2" id="KW-1185">Reference proteome</keyword>
<comment type="caution">
    <text evidence="1">The sequence shown here is derived from an EMBL/GenBank/DDBJ whole genome shotgun (WGS) entry which is preliminary data.</text>
</comment>
<proteinExistence type="predicted"/>
<name>A0A7J5AAQ9_9FLAO</name>
<reference evidence="1 2" key="1">
    <citation type="submission" date="2019-09" db="EMBL/GenBank/DDBJ databases">
        <authorList>
            <person name="Cao W.R."/>
        </authorList>
    </citation>
    <scope>NUCLEOTIDE SEQUENCE [LARGE SCALE GENOMIC DNA]</scope>
    <source>
        <strain evidence="2">a4</strain>
    </source>
</reference>
<organism evidence="1 2">
    <name type="scientific">Tenacibaculum aiptasiae</name>
    <dbReference type="NCBI Taxonomy" id="426481"/>
    <lineage>
        <taxon>Bacteria</taxon>
        <taxon>Pseudomonadati</taxon>
        <taxon>Bacteroidota</taxon>
        <taxon>Flavobacteriia</taxon>
        <taxon>Flavobacteriales</taxon>
        <taxon>Flavobacteriaceae</taxon>
        <taxon>Tenacibaculum</taxon>
    </lineage>
</organism>
<evidence type="ECO:0000313" key="2">
    <source>
        <dbReference type="Proteomes" id="UP000467305"/>
    </source>
</evidence>
<dbReference type="RefSeq" id="WP_150900737.1">
    <property type="nucleotide sequence ID" value="NZ_WAAU01000028.1"/>
</dbReference>
<dbReference type="AlphaFoldDB" id="A0A7J5AAQ9"/>